<sequence length="82" mass="9536">MICVVLSGILMRAYADPSIAAHCFSWRAPWRASLCKSSVCELAVEQFKPQKLDKPEEKLQTKYLDWKKQETPKRSYITVKIF</sequence>
<dbReference type="EMBL" id="BEZZ01000245">
    <property type="protein sequence ID" value="GCC29312.1"/>
    <property type="molecule type" value="Genomic_DNA"/>
</dbReference>
<protein>
    <submittedName>
        <fullName evidence="2">Uncharacterized protein</fullName>
    </submittedName>
</protein>
<name>A0A401SFV9_CHIPU</name>
<evidence type="ECO:0000313" key="2">
    <source>
        <dbReference type="EMBL" id="GCC29312.1"/>
    </source>
</evidence>
<feature type="signal peptide" evidence="1">
    <location>
        <begin position="1"/>
        <end position="15"/>
    </location>
</feature>
<reference evidence="2 3" key="1">
    <citation type="journal article" date="2018" name="Nat. Ecol. Evol.">
        <title>Shark genomes provide insights into elasmobranch evolution and the origin of vertebrates.</title>
        <authorList>
            <person name="Hara Y"/>
            <person name="Yamaguchi K"/>
            <person name="Onimaru K"/>
            <person name="Kadota M"/>
            <person name="Koyanagi M"/>
            <person name="Keeley SD"/>
            <person name="Tatsumi K"/>
            <person name="Tanaka K"/>
            <person name="Motone F"/>
            <person name="Kageyama Y"/>
            <person name="Nozu R"/>
            <person name="Adachi N"/>
            <person name="Nishimura O"/>
            <person name="Nakagawa R"/>
            <person name="Tanegashima C"/>
            <person name="Kiyatake I"/>
            <person name="Matsumoto R"/>
            <person name="Murakumo K"/>
            <person name="Nishida K"/>
            <person name="Terakita A"/>
            <person name="Kuratani S"/>
            <person name="Sato K"/>
            <person name="Hyodo S Kuraku.S."/>
        </authorList>
    </citation>
    <scope>NUCLEOTIDE SEQUENCE [LARGE SCALE GENOMIC DNA]</scope>
</reference>
<evidence type="ECO:0000313" key="3">
    <source>
        <dbReference type="Proteomes" id="UP000287033"/>
    </source>
</evidence>
<organism evidence="2 3">
    <name type="scientific">Chiloscyllium punctatum</name>
    <name type="common">Brownbanded bambooshark</name>
    <name type="synonym">Hemiscyllium punctatum</name>
    <dbReference type="NCBI Taxonomy" id="137246"/>
    <lineage>
        <taxon>Eukaryota</taxon>
        <taxon>Metazoa</taxon>
        <taxon>Chordata</taxon>
        <taxon>Craniata</taxon>
        <taxon>Vertebrata</taxon>
        <taxon>Chondrichthyes</taxon>
        <taxon>Elasmobranchii</taxon>
        <taxon>Galeomorphii</taxon>
        <taxon>Galeoidea</taxon>
        <taxon>Orectolobiformes</taxon>
        <taxon>Hemiscylliidae</taxon>
        <taxon>Chiloscyllium</taxon>
    </lineage>
</organism>
<keyword evidence="3" id="KW-1185">Reference proteome</keyword>
<dbReference type="AlphaFoldDB" id="A0A401SFV9"/>
<gene>
    <name evidence="2" type="ORF">chiPu_0007751</name>
</gene>
<proteinExistence type="predicted"/>
<feature type="chain" id="PRO_5019169899" evidence="1">
    <location>
        <begin position="16"/>
        <end position="82"/>
    </location>
</feature>
<keyword evidence="1" id="KW-0732">Signal</keyword>
<comment type="caution">
    <text evidence="2">The sequence shown here is derived from an EMBL/GenBank/DDBJ whole genome shotgun (WGS) entry which is preliminary data.</text>
</comment>
<dbReference type="Proteomes" id="UP000287033">
    <property type="component" value="Unassembled WGS sequence"/>
</dbReference>
<accession>A0A401SFV9</accession>
<evidence type="ECO:0000256" key="1">
    <source>
        <dbReference type="SAM" id="SignalP"/>
    </source>
</evidence>